<evidence type="ECO:0000256" key="2">
    <source>
        <dbReference type="SAM" id="Phobius"/>
    </source>
</evidence>
<keyword evidence="2" id="KW-0812">Transmembrane</keyword>
<feature type="region of interest" description="Disordered" evidence="1">
    <location>
        <begin position="151"/>
        <end position="171"/>
    </location>
</feature>
<accession>A0A0U5CKR7</accession>
<dbReference type="Proteomes" id="UP000054771">
    <property type="component" value="Unassembled WGS sequence"/>
</dbReference>
<evidence type="ECO:0000313" key="4">
    <source>
        <dbReference type="Proteomes" id="UP000054771"/>
    </source>
</evidence>
<evidence type="ECO:0000256" key="1">
    <source>
        <dbReference type="SAM" id="MobiDB-lite"/>
    </source>
</evidence>
<evidence type="ECO:0000313" key="3">
    <source>
        <dbReference type="EMBL" id="CEL11930.1"/>
    </source>
</evidence>
<keyword evidence="2" id="KW-0472">Membrane</keyword>
<dbReference type="EMBL" id="CDMC01000036">
    <property type="protein sequence ID" value="CEL11930.1"/>
    <property type="molecule type" value="Genomic_DNA"/>
</dbReference>
<organism evidence="3 4">
    <name type="scientific">Aspergillus calidoustus</name>
    <dbReference type="NCBI Taxonomy" id="454130"/>
    <lineage>
        <taxon>Eukaryota</taxon>
        <taxon>Fungi</taxon>
        <taxon>Dikarya</taxon>
        <taxon>Ascomycota</taxon>
        <taxon>Pezizomycotina</taxon>
        <taxon>Eurotiomycetes</taxon>
        <taxon>Eurotiomycetidae</taxon>
        <taxon>Eurotiales</taxon>
        <taxon>Aspergillaceae</taxon>
        <taxon>Aspergillus</taxon>
        <taxon>Aspergillus subgen. Nidulantes</taxon>
    </lineage>
</organism>
<name>A0A0U5CKR7_ASPCI</name>
<keyword evidence="2" id="KW-1133">Transmembrane helix</keyword>
<feature type="region of interest" description="Disordered" evidence="1">
    <location>
        <begin position="1"/>
        <end position="23"/>
    </location>
</feature>
<gene>
    <name evidence="3" type="ORF">ASPCAL15024</name>
</gene>
<keyword evidence="4" id="KW-1185">Reference proteome</keyword>
<protein>
    <submittedName>
        <fullName evidence="3">Uncharacterized protein</fullName>
    </submittedName>
</protein>
<reference evidence="4" key="1">
    <citation type="journal article" date="2016" name="Genome Announc.">
        <title>Draft genome sequences of fungus Aspergillus calidoustus.</title>
        <authorList>
            <person name="Horn F."/>
            <person name="Linde J."/>
            <person name="Mattern D.J."/>
            <person name="Walther G."/>
            <person name="Guthke R."/>
            <person name="Scherlach K."/>
            <person name="Martin K."/>
            <person name="Brakhage A.A."/>
            <person name="Petzke L."/>
            <person name="Valiante V."/>
        </authorList>
    </citation>
    <scope>NUCLEOTIDE SEQUENCE [LARGE SCALE GENOMIC DNA]</scope>
    <source>
        <strain evidence="4">SF006504</strain>
    </source>
</reference>
<sequence>MPDRPLTNAPPSMDPGELSSGPGGNFDTICDVTTWDIIKLGQQLGNDTRSHQPVRQVIAIQTRTGNYQREVLISENAIIDRLISAAQLLAPVMRRIEDEVVRLSLAPAMFLMKAIPFIDLTDSHASSMLQRAPTTGISTSDILEPSNLVEATPVRPNPVPARTRHLSDSRSNVEASIPNHVMYEHLEHLDHDYYEHIDTIPNTPVSTSGSAAGDNVQEDVVHSRGQYVQQRRMLEPSIPQKRKRYATIETSILVFSAVGMYVAANVLKKLTDALRAERR</sequence>
<feature type="transmembrane region" description="Helical" evidence="2">
    <location>
        <begin position="245"/>
        <end position="264"/>
    </location>
</feature>
<dbReference type="AlphaFoldDB" id="A0A0U5CKR7"/>
<proteinExistence type="predicted"/>